<dbReference type="GO" id="GO:0005179">
    <property type="term" value="F:hormone activity"/>
    <property type="evidence" value="ECO:0007669"/>
    <property type="project" value="UniProtKB-KW"/>
</dbReference>
<keyword evidence="3" id="KW-0964">Secreted</keyword>
<protein>
    <submittedName>
        <fullName evidence="10">Uncharacterized protein</fullName>
    </submittedName>
</protein>
<comment type="similarity">
    <text evidence="2">Belongs to the plant rapid alkalinization factor (RALF) family.</text>
</comment>
<evidence type="ECO:0000256" key="9">
    <source>
        <dbReference type="SAM" id="SignalP"/>
    </source>
</evidence>
<gene>
    <name evidence="10" type="ORF">MANES_S014000</name>
</gene>
<dbReference type="Pfam" id="PF05498">
    <property type="entry name" value="RALF"/>
    <property type="match status" value="1"/>
</dbReference>
<evidence type="ECO:0000256" key="3">
    <source>
        <dbReference type="ARBA" id="ARBA00022525"/>
    </source>
</evidence>
<evidence type="ECO:0000256" key="5">
    <source>
        <dbReference type="ARBA" id="ARBA00022729"/>
    </source>
</evidence>
<comment type="subcellular location">
    <subcellularLocation>
        <location evidence="1">Secreted</location>
    </subcellularLocation>
</comment>
<organism evidence="10">
    <name type="scientific">Manihot esculenta</name>
    <name type="common">Cassava</name>
    <name type="synonym">Jatropha manihot</name>
    <dbReference type="NCBI Taxonomy" id="3983"/>
    <lineage>
        <taxon>Eukaryota</taxon>
        <taxon>Viridiplantae</taxon>
        <taxon>Streptophyta</taxon>
        <taxon>Embryophyta</taxon>
        <taxon>Tracheophyta</taxon>
        <taxon>Spermatophyta</taxon>
        <taxon>Magnoliopsida</taxon>
        <taxon>eudicotyledons</taxon>
        <taxon>Gunneridae</taxon>
        <taxon>Pentapetalae</taxon>
        <taxon>rosids</taxon>
        <taxon>fabids</taxon>
        <taxon>Malpighiales</taxon>
        <taxon>Euphorbiaceae</taxon>
        <taxon>Crotonoideae</taxon>
        <taxon>Manihoteae</taxon>
        <taxon>Manihot</taxon>
    </lineage>
</organism>
<accession>A0A199UBY9</accession>
<evidence type="ECO:0000256" key="2">
    <source>
        <dbReference type="ARBA" id="ARBA00009178"/>
    </source>
</evidence>
<name>A0A199UBY9_MANES</name>
<evidence type="ECO:0000256" key="8">
    <source>
        <dbReference type="SAM" id="MobiDB-lite"/>
    </source>
</evidence>
<feature type="signal peptide" evidence="9">
    <location>
        <begin position="1"/>
        <end position="18"/>
    </location>
</feature>
<sequence>MILLYMILLVCTLITNDANTKQISYGAMERDENRGCSPTNSIGRKKKEANKYSRSCEKEQRWWSD</sequence>
<evidence type="ECO:0000313" key="10">
    <source>
        <dbReference type="EMBL" id="OAY22285.1"/>
    </source>
</evidence>
<dbReference type="EMBL" id="KV450456">
    <property type="protein sequence ID" value="OAY22285.1"/>
    <property type="molecule type" value="Genomic_DNA"/>
</dbReference>
<keyword evidence="6" id="KW-1015">Disulfide bond</keyword>
<keyword evidence="5 9" id="KW-0732">Signal</keyword>
<evidence type="ECO:0000256" key="1">
    <source>
        <dbReference type="ARBA" id="ARBA00004613"/>
    </source>
</evidence>
<proteinExistence type="inferred from homology"/>
<feature type="chain" id="PRO_5008285124" evidence="9">
    <location>
        <begin position="19"/>
        <end position="65"/>
    </location>
</feature>
<reference evidence="10" key="1">
    <citation type="submission" date="2016-02" db="EMBL/GenBank/DDBJ databases">
        <title>WGS assembly of Manihot esculenta.</title>
        <authorList>
            <person name="Bredeson J.V."/>
            <person name="Prochnik S.E."/>
            <person name="Lyons J.B."/>
            <person name="Schmutz J."/>
            <person name="Grimwood J."/>
            <person name="Vrebalov J."/>
            <person name="Bart R.S."/>
            <person name="Amuge T."/>
            <person name="Ferguson M.E."/>
            <person name="Green R."/>
            <person name="Putnam N."/>
            <person name="Stites J."/>
            <person name="Rounsley S."/>
            <person name="Rokhsar D.S."/>
        </authorList>
    </citation>
    <scope>NUCLEOTIDE SEQUENCE [LARGE SCALE GENOMIC DNA]</scope>
    <source>
        <tissue evidence="10">Leaf</tissue>
    </source>
</reference>
<dbReference type="PANTHER" id="PTHR34270:SF3">
    <property type="entry name" value="PROTEIN RALF-LIKE 16-RELATED"/>
    <property type="match status" value="1"/>
</dbReference>
<comment type="function">
    <text evidence="7">Cell signaling peptide that may regulate plant stress, growth, and development. Mediates a rapid alkalinization of extracellular space by mediating a transient increase in the cytoplasmic Ca(2+) concentration leading to a calcium-dependent signaling events through a cell surface receptor and a concomitant activation of some intracellular mitogen-activated protein kinases.</text>
</comment>
<evidence type="ECO:0000256" key="4">
    <source>
        <dbReference type="ARBA" id="ARBA00022702"/>
    </source>
</evidence>
<evidence type="ECO:0000256" key="7">
    <source>
        <dbReference type="ARBA" id="ARBA00037228"/>
    </source>
</evidence>
<keyword evidence="4" id="KW-0372">Hormone</keyword>
<dbReference type="GO" id="GO:0040008">
    <property type="term" value="P:regulation of growth"/>
    <property type="evidence" value="ECO:0007669"/>
    <property type="project" value="UniProtKB-ARBA"/>
</dbReference>
<dbReference type="InterPro" id="IPR008801">
    <property type="entry name" value="RALF"/>
</dbReference>
<evidence type="ECO:0000256" key="6">
    <source>
        <dbReference type="ARBA" id="ARBA00023157"/>
    </source>
</evidence>
<dbReference type="GO" id="GO:0005576">
    <property type="term" value="C:extracellular region"/>
    <property type="evidence" value="ECO:0007669"/>
    <property type="project" value="UniProtKB-SubCell"/>
</dbReference>
<dbReference type="AlphaFoldDB" id="A0A199UBY9"/>
<feature type="compositionally biased region" description="Basic and acidic residues" evidence="8">
    <location>
        <begin position="49"/>
        <end position="65"/>
    </location>
</feature>
<dbReference type="PANTHER" id="PTHR34270">
    <property type="entry name" value="PROTEIN RALF-LIKE 15-RELATED"/>
    <property type="match status" value="1"/>
</dbReference>
<feature type="region of interest" description="Disordered" evidence="8">
    <location>
        <begin position="30"/>
        <end position="65"/>
    </location>
</feature>